<evidence type="ECO:0000313" key="6">
    <source>
        <dbReference type="EMBL" id="EDR96632.1"/>
    </source>
</evidence>
<dbReference type="GO" id="GO:0003700">
    <property type="term" value="F:DNA-binding transcription factor activity"/>
    <property type="evidence" value="ECO:0007669"/>
    <property type="project" value="InterPro"/>
</dbReference>
<dbReference type="InterPro" id="IPR050950">
    <property type="entry name" value="HTH-type_LysR_regulators"/>
</dbReference>
<dbReference type="PRINTS" id="PR00039">
    <property type="entry name" value="HTHLYSR"/>
</dbReference>
<dbReference type="Pfam" id="PF03466">
    <property type="entry name" value="LysR_substrate"/>
    <property type="match status" value="1"/>
</dbReference>
<comment type="similarity">
    <text evidence="1">Belongs to the LysR transcriptional regulatory family.</text>
</comment>
<dbReference type="PANTHER" id="PTHR30419:SF8">
    <property type="entry name" value="NITROGEN ASSIMILATION TRANSCRIPTIONAL ACTIVATOR-RELATED"/>
    <property type="match status" value="1"/>
</dbReference>
<evidence type="ECO:0000256" key="1">
    <source>
        <dbReference type="ARBA" id="ARBA00009437"/>
    </source>
</evidence>
<dbReference type="STRING" id="411490.ANACAC_03255"/>
<dbReference type="AlphaFoldDB" id="B0MH18"/>
<keyword evidence="3" id="KW-0238">DNA-binding</keyword>
<name>B0MH18_ANACD</name>
<dbReference type="HOGENOM" id="CLU_039613_6_2_9"/>
<dbReference type="Gene3D" id="3.40.190.290">
    <property type="match status" value="1"/>
</dbReference>
<evidence type="ECO:0000313" key="7">
    <source>
        <dbReference type="Proteomes" id="UP000004935"/>
    </source>
</evidence>
<dbReference type="FunFam" id="1.10.10.10:FF:000001">
    <property type="entry name" value="LysR family transcriptional regulator"/>
    <property type="match status" value="1"/>
</dbReference>
<keyword evidence="7" id="KW-1185">Reference proteome</keyword>
<dbReference type="InterPro" id="IPR005119">
    <property type="entry name" value="LysR_subst-bd"/>
</dbReference>
<dbReference type="Proteomes" id="UP000004935">
    <property type="component" value="Unassembled WGS sequence"/>
</dbReference>
<feature type="domain" description="HTH lysR-type" evidence="5">
    <location>
        <begin position="10"/>
        <end position="67"/>
    </location>
</feature>
<keyword evidence="2" id="KW-0805">Transcription regulation</keyword>
<dbReference type="Pfam" id="PF00126">
    <property type="entry name" value="HTH_1"/>
    <property type="match status" value="1"/>
</dbReference>
<dbReference type="InterPro" id="IPR000847">
    <property type="entry name" value="LysR_HTH_N"/>
</dbReference>
<dbReference type="InterPro" id="IPR036388">
    <property type="entry name" value="WH-like_DNA-bd_sf"/>
</dbReference>
<accession>B0MH18</accession>
<dbReference type="GO" id="GO:0003677">
    <property type="term" value="F:DNA binding"/>
    <property type="evidence" value="ECO:0007669"/>
    <property type="project" value="UniProtKB-KW"/>
</dbReference>
<reference evidence="6" key="2">
    <citation type="submission" date="2013-11" db="EMBL/GenBank/DDBJ databases">
        <title>Draft genome sequence of Anaerostipes caccae (DSM 14662).</title>
        <authorList>
            <person name="Sudarsanam P."/>
            <person name="Ley R."/>
            <person name="Guruge J."/>
            <person name="Turnbaugh P.J."/>
            <person name="Mahowald M."/>
            <person name="Liep D."/>
            <person name="Gordon J."/>
        </authorList>
    </citation>
    <scope>NUCLEOTIDE SEQUENCE</scope>
    <source>
        <strain evidence="6">DSM 14662</strain>
    </source>
</reference>
<evidence type="ECO:0000256" key="3">
    <source>
        <dbReference type="ARBA" id="ARBA00023125"/>
    </source>
</evidence>
<protein>
    <submittedName>
        <fullName evidence="6">LysR substrate binding domain protein</fullName>
    </submittedName>
</protein>
<organism evidence="6 7">
    <name type="scientific">Anaerostipes caccae (strain DSM 14662 / CCUG 47493 / JCM 13470 / NCIMB 13811 / L1-92)</name>
    <dbReference type="NCBI Taxonomy" id="411490"/>
    <lineage>
        <taxon>Bacteria</taxon>
        <taxon>Bacillati</taxon>
        <taxon>Bacillota</taxon>
        <taxon>Clostridia</taxon>
        <taxon>Lachnospirales</taxon>
        <taxon>Lachnospiraceae</taxon>
        <taxon>Anaerostipes</taxon>
    </lineage>
</organism>
<dbReference type="SUPFAM" id="SSF53850">
    <property type="entry name" value="Periplasmic binding protein-like II"/>
    <property type="match status" value="1"/>
</dbReference>
<dbReference type="GO" id="GO:0005829">
    <property type="term" value="C:cytosol"/>
    <property type="evidence" value="ECO:0007669"/>
    <property type="project" value="TreeGrafter"/>
</dbReference>
<sequence length="304" mass="34592">MDIMGKERSMNLKQLTYFVALAKNQNFTTAANELFICQSALSKTIKAMEEDLDVQLVDRTAKRFCLTPEGRMLYQEGRDALESINNQMEHLRDCINAENGEISVGIPPVISTIYFASIIQGFRKAYPGIRLVIAEEGANTVKEKVQSGEIDIGVVILPFASDDFHILPVFKSDNVLTVSTDHPFAGREKAAFRELRNEEFISLDKTFMLHSRTRELCHMSGFEPNIVMESSQWDFVAEMVSLNQGVAILPRPILSRFNSDKIKILTLTEPEFPWDIALIIRKDKYVSNPIRHFQTYVKEHGNIK</sequence>
<evidence type="ECO:0000256" key="2">
    <source>
        <dbReference type="ARBA" id="ARBA00023015"/>
    </source>
</evidence>
<keyword evidence="4" id="KW-0804">Transcription</keyword>
<comment type="caution">
    <text evidence="6">The sequence shown here is derived from an EMBL/GenBank/DDBJ whole genome shotgun (WGS) entry which is preliminary data.</text>
</comment>
<dbReference type="Gene3D" id="1.10.10.10">
    <property type="entry name" value="Winged helix-like DNA-binding domain superfamily/Winged helix DNA-binding domain"/>
    <property type="match status" value="1"/>
</dbReference>
<dbReference type="eggNOG" id="COG0583">
    <property type="taxonomic scope" value="Bacteria"/>
</dbReference>
<evidence type="ECO:0000259" key="5">
    <source>
        <dbReference type="PROSITE" id="PS50931"/>
    </source>
</evidence>
<dbReference type="SUPFAM" id="SSF46785">
    <property type="entry name" value="Winged helix' DNA-binding domain"/>
    <property type="match status" value="1"/>
</dbReference>
<reference evidence="6" key="1">
    <citation type="submission" date="2007-11" db="EMBL/GenBank/DDBJ databases">
        <authorList>
            <person name="Fulton L."/>
            <person name="Clifton S."/>
            <person name="Fulton B."/>
            <person name="Xu J."/>
            <person name="Minx P."/>
            <person name="Pepin K.H."/>
            <person name="Johnson M."/>
            <person name="Thiruvilangam P."/>
            <person name="Bhonagiri V."/>
            <person name="Nash W.E."/>
            <person name="Mardis E.R."/>
            <person name="Wilson R.K."/>
        </authorList>
    </citation>
    <scope>NUCLEOTIDE SEQUENCE [LARGE SCALE GENOMIC DNA]</scope>
    <source>
        <strain evidence="6">DSM 14662</strain>
    </source>
</reference>
<proteinExistence type="inferred from homology"/>
<gene>
    <name evidence="6" type="ORF">ANACAC_03255</name>
</gene>
<evidence type="ECO:0000256" key="4">
    <source>
        <dbReference type="ARBA" id="ARBA00023163"/>
    </source>
</evidence>
<dbReference type="PROSITE" id="PS50931">
    <property type="entry name" value="HTH_LYSR"/>
    <property type="match status" value="1"/>
</dbReference>
<dbReference type="InterPro" id="IPR036390">
    <property type="entry name" value="WH_DNA-bd_sf"/>
</dbReference>
<dbReference type="EMBL" id="ABAX03000024">
    <property type="protein sequence ID" value="EDR96632.1"/>
    <property type="molecule type" value="Genomic_DNA"/>
</dbReference>
<dbReference type="PANTHER" id="PTHR30419">
    <property type="entry name" value="HTH-TYPE TRANSCRIPTIONAL REGULATOR YBHD"/>
    <property type="match status" value="1"/>
</dbReference>